<dbReference type="VEuPathDB" id="GiardiaDB:GL50803_13575"/>
<dbReference type="FunCoup" id="A8BVK4">
    <property type="interactions" value="11"/>
</dbReference>
<dbReference type="KEGG" id="gla:GL50803_0013575"/>
<protein>
    <submittedName>
        <fullName evidence="1">Tctex-1 family protein</fullName>
    </submittedName>
</protein>
<dbReference type="OMA" id="VNQWTSA"/>
<dbReference type="GO" id="GO:0007018">
    <property type="term" value="P:microtubule-based movement"/>
    <property type="evidence" value="ECO:0000318"/>
    <property type="project" value="GO_Central"/>
</dbReference>
<dbReference type="InterPro" id="IPR038586">
    <property type="entry name" value="Tctex-1-like_sf"/>
</dbReference>
<dbReference type="RefSeq" id="XP_001704573.1">
    <property type="nucleotide sequence ID" value="XM_001704521.1"/>
</dbReference>
<evidence type="ECO:0000313" key="1">
    <source>
        <dbReference type="EMBL" id="KAE8304509.1"/>
    </source>
</evidence>
<dbReference type="PANTHER" id="PTHR21255">
    <property type="entry name" value="T-COMPLEX-ASSOCIATED-TESTIS-EXPRESSED 1/ DYNEIN LIGHT CHAIN"/>
    <property type="match status" value="1"/>
</dbReference>
<keyword evidence="2" id="KW-1185">Reference proteome</keyword>
<comment type="caution">
    <text evidence="1">The sequence shown here is derived from an EMBL/GenBank/DDBJ whole genome shotgun (WGS) entry which is preliminary data.</text>
</comment>
<dbReference type="EMBL" id="AACB03000002">
    <property type="protein sequence ID" value="KAE8304509.1"/>
    <property type="molecule type" value="Genomic_DNA"/>
</dbReference>
<dbReference type="STRING" id="184922.A8BVK4"/>
<dbReference type="Pfam" id="PF03645">
    <property type="entry name" value="Tctex-1"/>
    <property type="match status" value="1"/>
</dbReference>
<dbReference type="Gene3D" id="3.30.1140.40">
    <property type="entry name" value="Tctex-1"/>
    <property type="match status" value="1"/>
</dbReference>
<accession>A8BVK4</accession>
<name>A8BVK4_GIAIC</name>
<organism evidence="1 2">
    <name type="scientific">Giardia intestinalis (strain ATCC 50803 / WB clone C6)</name>
    <name type="common">Giardia lamblia</name>
    <dbReference type="NCBI Taxonomy" id="184922"/>
    <lineage>
        <taxon>Eukaryota</taxon>
        <taxon>Metamonada</taxon>
        <taxon>Diplomonadida</taxon>
        <taxon>Hexamitidae</taxon>
        <taxon>Giardiinae</taxon>
        <taxon>Giardia</taxon>
    </lineage>
</organism>
<dbReference type="GO" id="GO:0045505">
    <property type="term" value="F:dynein intermediate chain binding"/>
    <property type="evidence" value="ECO:0000318"/>
    <property type="project" value="GO_Central"/>
</dbReference>
<dbReference type="PANTHER" id="PTHR21255:SF4">
    <property type="entry name" value="DYNEIN LIGHT CHAIN TCTEX-TYPE"/>
    <property type="match status" value="1"/>
</dbReference>
<dbReference type="AlphaFoldDB" id="A8BVK4"/>
<dbReference type="HOGENOM" id="CLU_097204_7_2_1"/>
<dbReference type="Proteomes" id="UP000001548">
    <property type="component" value="Unassembled WGS sequence"/>
</dbReference>
<evidence type="ECO:0000313" key="2">
    <source>
        <dbReference type="Proteomes" id="UP000001548"/>
    </source>
</evidence>
<proteinExistence type="predicted"/>
<dbReference type="GeneID" id="5697440"/>
<dbReference type="CDD" id="cd21455">
    <property type="entry name" value="DLC-like_DYNLT1_DYNLT3"/>
    <property type="match status" value="1"/>
</dbReference>
<reference evidence="1 2" key="1">
    <citation type="journal article" date="2007" name="Science">
        <title>Genomic minimalism in the early diverging intestinal parasite Giardia lamblia.</title>
        <authorList>
            <person name="Morrison H.G."/>
            <person name="McArthur A.G."/>
            <person name="Gillin F.D."/>
            <person name="Aley S.B."/>
            <person name="Adam R.D."/>
            <person name="Olsen G.J."/>
            <person name="Best A.A."/>
            <person name="Cande W.Z."/>
            <person name="Chen F."/>
            <person name="Cipriano M.J."/>
            <person name="Davids B.J."/>
            <person name="Dawson S.C."/>
            <person name="Elmendorf H.G."/>
            <person name="Hehl A.B."/>
            <person name="Holder M.E."/>
            <person name="Huse S.M."/>
            <person name="Kim U.U."/>
            <person name="Lasek-Nesselquist E."/>
            <person name="Manning G."/>
            <person name="Nigam A."/>
            <person name="Nixon J.E."/>
            <person name="Palm D."/>
            <person name="Passamaneck N.E."/>
            <person name="Prabhu A."/>
            <person name="Reich C.I."/>
            <person name="Reiner D.S."/>
            <person name="Samuelson J."/>
            <person name="Svard S.G."/>
            <person name="Sogin M.L."/>
        </authorList>
    </citation>
    <scope>NUCLEOTIDE SEQUENCE [LARGE SCALE GENOMIC DNA]</scope>
    <source>
        <strain evidence="1 2">WB C6</strain>
    </source>
</reference>
<gene>
    <name evidence="1" type="ORF">GL50803_0013575</name>
</gene>
<dbReference type="GO" id="GO:0005737">
    <property type="term" value="C:cytoplasm"/>
    <property type="evidence" value="ECO:0000318"/>
    <property type="project" value="GO_Central"/>
</dbReference>
<sequence>MAEISFVSEEVNGIVKDTLDTMLGQVTYQQSKMTQLTESVIDEVLKRLVALKKPYKYLVSCVLMQKMGAGLHSSAAEMWDTTTDGYAHVRWDNKTMFCFLTVFGVSI</sequence>
<dbReference type="InterPro" id="IPR005334">
    <property type="entry name" value="Tctex-1-like"/>
</dbReference>
<dbReference type="GO" id="GO:0005868">
    <property type="term" value="C:cytoplasmic dynein complex"/>
    <property type="evidence" value="ECO:0000318"/>
    <property type="project" value="GO_Central"/>
</dbReference>